<dbReference type="GO" id="GO:0004315">
    <property type="term" value="F:3-oxoacyl-[acyl-carrier-protein] synthase activity"/>
    <property type="evidence" value="ECO:0007669"/>
    <property type="project" value="TreeGrafter"/>
</dbReference>
<evidence type="ECO:0000256" key="1">
    <source>
        <dbReference type="ARBA" id="ARBA00004533"/>
    </source>
</evidence>
<evidence type="ECO:0000256" key="7">
    <source>
        <dbReference type="ARBA" id="ARBA00022692"/>
    </source>
</evidence>
<evidence type="ECO:0000256" key="12">
    <source>
        <dbReference type="ARBA" id="ARBA00041756"/>
    </source>
</evidence>
<keyword evidence="6 13" id="KW-0808">Transferase</keyword>
<comment type="subcellular location">
    <subcellularLocation>
        <location evidence="1">Cell inner membrane</location>
    </subcellularLocation>
</comment>
<dbReference type="GO" id="GO:0006633">
    <property type="term" value="P:fatty acid biosynthetic process"/>
    <property type="evidence" value="ECO:0007669"/>
    <property type="project" value="TreeGrafter"/>
</dbReference>
<evidence type="ECO:0000256" key="13">
    <source>
        <dbReference type="RuleBase" id="RU003694"/>
    </source>
</evidence>
<organism evidence="15 16">
    <name type="scientific">Burkholderia plantarii</name>
    <dbReference type="NCBI Taxonomy" id="41899"/>
    <lineage>
        <taxon>Bacteria</taxon>
        <taxon>Pseudomonadati</taxon>
        <taxon>Pseudomonadota</taxon>
        <taxon>Betaproteobacteria</taxon>
        <taxon>Burkholderiales</taxon>
        <taxon>Burkholderiaceae</taxon>
        <taxon>Burkholderia</taxon>
    </lineage>
</organism>
<evidence type="ECO:0000259" key="14">
    <source>
        <dbReference type="PROSITE" id="PS52004"/>
    </source>
</evidence>
<dbReference type="InterPro" id="IPR020841">
    <property type="entry name" value="PKS_Beta-ketoAc_synthase_dom"/>
</dbReference>
<dbReference type="GO" id="GO:0005886">
    <property type="term" value="C:plasma membrane"/>
    <property type="evidence" value="ECO:0007669"/>
    <property type="project" value="UniProtKB-SubCell"/>
</dbReference>
<gene>
    <name evidence="15" type="primary">fabF2</name>
    <name evidence="15" type="ORF">BGL_1c14030</name>
</gene>
<evidence type="ECO:0000256" key="11">
    <source>
        <dbReference type="ARBA" id="ARBA00039445"/>
    </source>
</evidence>
<protein>
    <recommendedName>
        <fullName evidence="11">Nodulation protein E</fullName>
    </recommendedName>
    <alternativeName>
        <fullName evidence="12">Host-specificity of nodulation protein B</fullName>
    </alternativeName>
</protein>
<evidence type="ECO:0000313" key="15">
    <source>
        <dbReference type="EMBL" id="AJK45919.1"/>
    </source>
</evidence>
<accession>A0A0B6RUU5</accession>
<keyword evidence="8" id="KW-1133">Transmembrane helix</keyword>
<dbReference type="EMBL" id="CP002580">
    <property type="protein sequence ID" value="AJK45919.1"/>
    <property type="molecule type" value="Genomic_DNA"/>
</dbReference>
<proteinExistence type="inferred from homology"/>
<dbReference type="Gene3D" id="3.40.47.10">
    <property type="match status" value="1"/>
</dbReference>
<dbReference type="InterPro" id="IPR016039">
    <property type="entry name" value="Thiolase-like"/>
</dbReference>
<dbReference type="PANTHER" id="PTHR11712:SF352">
    <property type="entry name" value="3-OXOACYL-[ACYL-CARRIER-PROTEIN] SYNTHASE"/>
    <property type="match status" value="1"/>
</dbReference>
<dbReference type="InterPro" id="IPR000794">
    <property type="entry name" value="Beta-ketoacyl_synthase"/>
</dbReference>
<feature type="domain" description="Ketosynthase family 3 (KS3)" evidence="14">
    <location>
        <begin position="4"/>
        <end position="405"/>
    </location>
</feature>
<dbReference type="PANTHER" id="PTHR11712">
    <property type="entry name" value="POLYKETIDE SYNTHASE-RELATED"/>
    <property type="match status" value="1"/>
</dbReference>
<name>A0A0B6RUU5_BURPL</name>
<sequence length="408" mass="42169">MRAPRAVVITGMGAVSPLGATPVSMFAALCDGRSGITRHPDPAITRCVGVADIDPTVYFSRRMLDCCDRATLLAVIAAQQAGNAAALHDEALRERCGVFIGTGIGGVGSLVEGVLSFHGLIRKGPKLIIPAAMPNAIAAHVAMQLKTRAEAQTYATACTAGAVALGEAFRRVRDGYLDIALCGASEAMLTPELIGAWQQARVLCDEPPEAPHTGCRPFSAARTGMAVGEGAAIFCIEHLDHALARGAVPLAELVGYGTSNDSTHLAKPDASGQALAIERALVDAGIGPDAIGYVNAHATGTRSGDAAETQALKLALGSHAARIPVSSTKGATGHLIGAAGALEFAICVQALQQQRVPPTLYFDALDPHCDLDHVPDRARPVDGLDYVLSNSFGMGGNNASLILRRIIP</sequence>
<dbReference type="SUPFAM" id="SSF53901">
    <property type="entry name" value="Thiolase-like"/>
    <property type="match status" value="2"/>
</dbReference>
<keyword evidence="7" id="KW-0812">Transmembrane</keyword>
<dbReference type="HOGENOM" id="CLU_000022_69_2_4"/>
<keyword evidence="15" id="KW-0012">Acyltransferase</keyword>
<dbReference type="RefSeq" id="WP_042624552.1">
    <property type="nucleotide sequence ID" value="NZ_BSTO01000026.1"/>
</dbReference>
<dbReference type="CDD" id="cd00834">
    <property type="entry name" value="KAS_I_II"/>
    <property type="match status" value="1"/>
</dbReference>
<dbReference type="KEGG" id="bgp:BGL_1c14030"/>
<keyword evidence="16" id="KW-1185">Reference proteome</keyword>
<evidence type="ECO:0000256" key="5">
    <source>
        <dbReference type="ARBA" id="ARBA00022519"/>
    </source>
</evidence>
<evidence type="ECO:0000256" key="3">
    <source>
        <dbReference type="ARBA" id="ARBA00022458"/>
    </source>
</evidence>
<comment type="function">
    <text evidence="10">Proposed to synthesize NOD factor fatty acyl chain. Involved in the synthesis of a highly unsaturated fatty acid moiety, which forms part of a lipo-oligosaccharide that is responsible for host specificity.</text>
</comment>
<keyword evidence="9" id="KW-0472">Membrane</keyword>
<evidence type="ECO:0000256" key="8">
    <source>
        <dbReference type="ARBA" id="ARBA00022989"/>
    </source>
</evidence>
<reference evidence="15 16" key="2">
    <citation type="journal article" date="2016" name="Appl. Microbiol. Biotechnol.">
        <title>Mutations improving production and secretion of extracellular lipase by Burkholderia glumae PG1.</title>
        <authorList>
            <person name="Knapp A."/>
            <person name="Voget S."/>
            <person name="Gao R."/>
            <person name="Zaburannyi N."/>
            <person name="Krysciak D."/>
            <person name="Breuer M."/>
            <person name="Hauer B."/>
            <person name="Streit W.R."/>
            <person name="Muller R."/>
            <person name="Daniel R."/>
            <person name="Jaeger K.E."/>
        </authorList>
    </citation>
    <scope>NUCLEOTIDE SEQUENCE [LARGE SCALE GENOMIC DNA]</scope>
    <source>
        <strain evidence="15 16">PG1</strain>
    </source>
</reference>
<dbReference type="Pfam" id="PF02801">
    <property type="entry name" value="Ketoacyl-synt_C"/>
    <property type="match status" value="1"/>
</dbReference>
<dbReference type="OrthoDB" id="9808669at2"/>
<dbReference type="PROSITE" id="PS52004">
    <property type="entry name" value="KS3_2"/>
    <property type="match status" value="1"/>
</dbReference>
<dbReference type="InterPro" id="IPR014031">
    <property type="entry name" value="Ketoacyl_synth_C"/>
</dbReference>
<dbReference type="InterPro" id="IPR014030">
    <property type="entry name" value="Ketoacyl_synth_N"/>
</dbReference>
<dbReference type="AlphaFoldDB" id="A0A0B6RUU5"/>
<keyword evidence="5" id="KW-0997">Cell inner membrane</keyword>
<evidence type="ECO:0000256" key="2">
    <source>
        <dbReference type="ARBA" id="ARBA00008467"/>
    </source>
</evidence>
<dbReference type="Pfam" id="PF00109">
    <property type="entry name" value="ketoacyl-synt"/>
    <property type="match status" value="1"/>
</dbReference>
<comment type="similarity">
    <text evidence="2 13">Belongs to the thiolase-like superfamily. Beta-ketoacyl-ACP synthases family.</text>
</comment>
<evidence type="ECO:0000256" key="6">
    <source>
        <dbReference type="ARBA" id="ARBA00022679"/>
    </source>
</evidence>
<dbReference type="KEGG" id="bpla:bpln_1g13590"/>
<reference evidence="16" key="1">
    <citation type="submission" date="2011-03" db="EMBL/GenBank/DDBJ databases">
        <authorList>
            <person name="Voget S."/>
            <person name="Streit W.R."/>
            <person name="Jaeger K.E."/>
            <person name="Daniel R."/>
        </authorList>
    </citation>
    <scope>NUCLEOTIDE SEQUENCE [LARGE SCALE GENOMIC DNA]</scope>
    <source>
        <strain evidence="16">PG1</strain>
    </source>
</reference>
<evidence type="ECO:0000313" key="16">
    <source>
        <dbReference type="Proteomes" id="UP000031838"/>
    </source>
</evidence>
<dbReference type="Proteomes" id="UP000031838">
    <property type="component" value="Chromosome 1"/>
</dbReference>
<keyword evidence="4" id="KW-1003">Cell membrane</keyword>
<evidence type="ECO:0000256" key="10">
    <source>
        <dbReference type="ARBA" id="ARBA00037576"/>
    </source>
</evidence>
<dbReference type="SMART" id="SM00825">
    <property type="entry name" value="PKS_KS"/>
    <property type="match status" value="1"/>
</dbReference>
<evidence type="ECO:0000256" key="4">
    <source>
        <dbReference type="ARBA" id="ARBA00022475"/>
    </source>
</evidence>
<evidence type="ECO:0000256" key="9">
    <source>
        <dbReference type="ARBA" id="ARBA00023136"/>
    </source>
</evidence>
<keyword evidence="3" id="KW-0536">Nodulation</keyword>